<feature type="domain" description="Glycosyltransferase 2-like" evidence="4">
    <location>
        <begin position="5"/>
        <end position="162"/>
    </location>
</feature>
<dbReference type="PANTHER" id="PTHR43630">
    <property type="entry name" value="POLY-BETA-1,6-N-ACETYL-D-GLUCOSAMINE SYNTHASE"/>
    <property type="match status" value="1"/>
</dbReference>
<keyword evidence="3" id="KW-1133">Transmembrane helix</keyword>
<evidence type="ECO:0000313" key="6">
    <source>
        <dbReference type="Proteomes" id="UP000266622"/>
    </source>
</evidence>
<dbReference type="GO" id="GO:0016757">
    <property type="term" value="F:glycosyltransferase activity"/>
    <property type="evidence" value="ECO:0007669"/>
    <property type="project" value="UniProtKB-KW"/>
</dbReference>
<dbReference type="AlphaFoldDB" id="A0A397WNH5"/>
<evidence type="ECO:0000313" key="5">
    <source>
        <dbReference type="EMBL" id="RIB35137.1"/>
    </source>
</evidence>
<feature type="transmembrane region" description="Helical" evidence="3">
    <location>
        <begin position="330"/>
        <end position="357"/>
    </location>
</feature>
<dbReference type="Gene3D" id="3.90.550.10">
    <property type="entry name" value="Spore Coat Polysaccharide Biosynthesis Protein SpsA, Chain A"/>
    <property type="match status" value="1"/>
</dbReference>
<dbReference type="InterPro" id="IPR001173">
    <property type="entry name" value="Glyco_trans_2-like"/>
</dbReference>
<evidence type="ECO:0000256" key="3">
    <source>
        <dbReference type="SAM" id="Phobius"/>
    </source>
</evidence>
<feature type="transmembrane region" description="Helical" evidence="3">
    <location>
        <begin position="244"/>
        <end position="263"/>
    </location>
</feature>
<feature type="transmembrane region" description="Helical" evidence="3">
    <location>
        <begin position="275"/>
        <end position="296"/>
    </location>
</feature>
<gene>
    <name evidence="5" type="ORF">BXU00_02975</name>
</gene>
<keyword evidence="1" id="KW-0328">Glycosyltransferase</keyword>
<keyword evidence="3" id="KW-0812">Transmembrane</keyword>
<evidence type="ECO:0000256" key="2">
    <source>
        <dbReference type="ARBA" id="ARBA00022679"/>
    </source>
</evidence>
<sequence length="368" mass="43148">MKKVSFIFPIYKESPYVLENISKILSDPYPSELKEIIIAVDCPTEEFLEKLKEIKHLKNVKLLISSERRGKVAATNIAASYSSGDILIFIDSDARIVNINLKKVLEDLEKSDIVEFYKYVKPTSFWNKLYALEWVIYMELIVPLFSKSGNIFLNGAGFAVKKKVWQDLGGYARVIVEDVDFAIRAYKRGYLTCLSKNIVVETAPLESFRRWIDQRKRWISGGLEVFLYHLRVLISYFLNRPLELPFVIALNPWIVFFLFTLYVPYMFFYSLSKAIYVGIVENLSIFYIFVFSPFLVYKILVYLYYFLLFVLSFSIVIFISLLIKKKIVGIHYVIGFVGIYSLLEAFIIIYILLYYIIFEGFPRFNWKV</sequence>
<proteinExistence type="predicted"/>
<organism evidence="5 6">
    <name type="scientific">Candidatus Nanoclepta minutus</name>
    <dbReference type="NCBI Taxonomy" id="1940235"/>
    <lineage>
        <taxon>Archaea</taxon>
        <taxon>Nanobdellota</taxon>
        <taxon>Candidatus Nanoclepta</taxon>
    </lineage>
</organism>
<dbReference type="PANTHER" id="PTHR43630:SF1">
    <property type="entry name" value="POLY-BETA-1,6-N-ACETYL-D-GLUCOSAMINE SYNTHASE"/>
    <property type="match status" value="1"/>
</dbReference>
<name>A0A397WNH5_9ARCH</name>
<keyword evidence="2" id="KW-0808">Transferase</keyword>
<reference evidence="5 6" key="1">
    <citation type="journal article" date="2018" name="Syst. Appl. Microbiol.">
        <title>A new symbiotic nanoarchaeote (Candidatus Nanoclepta minutus) and its host (Zestosphaera tikiterensis gen. nov., sp. nov.) from a New Zealand hot spring.</title>
        <authorList>
            <person name="St John E."/>
            <person name="Liu Y."/>
            <person name="Podar M."/>
            <person name="Stott M.B."/>
            <person name="Meneghin J."/>
            <person name="Chen Z."/>
            <person name="Lagutin K."/>
            <person name="Mitchell K."/>
            <person name="Reysenbach A.L."/>
        </authorList>
    </citation>
    <scope>NUCLEOTIDE SEQUENCE [LARGE SCALE GENOMIC DNA]</scope>
    <source>
        <strain evidence="5">NZ3</strain>
    </source>
</reference>
<dbReference type="EMBL" id="MWMI01000005">
    <property type="protein sequence ID" value="RIB35137.1"/>
    <property type="molecule type" value="Genomic_DNA"/>
</dbReference>
<dbReference type="SUPFAM" id="SSF53448">
    <property type="entry name" value="Nucleotide-diphospho-sugar transferases"/>
    <property type="match status" value="1"/>
</dbReference>
<dbReference type="InterPro" id="IPR029044">
    <property type="entry name" value="Nucleotide-diphossugar_trans"/>
</dbReference>
<accession>A0A397WNH5</accession>
<evidence type="ECO:0000259" key="4">
    <source>
        <dbReference type="Pfam" id="PF00535"/>
    </source>
</evidence>
<dbReference type="Pfam" id="PF00535">
    <property type="entry name" value="Glycos_transf_2"/>
    <property type="match status" value="1"/>
</dbReference>
<feature type="transmembrane region" description="Helical" evidence="3">
    <location>
        <begin position="302"/>
        <end position="323"/>
    </location>
</feature>
<evidence type="ECO:0000256" key="1">
    <source>
        <dbReference type="ARBA" id="ARBA00022676"/>
    </source>
</evidence>
<keyword evidence="3" id="KW-0472">Membrane</keyword>
<comment type="caution">
    <text evidence="5">The sequence shown here is derived from an EMBL/GenBank/DDBJ whole genome shotgun (WGS) entry which is preliminary data.</text>
</comment>
<protein>
    <recommendedName>
        <fullName evidence="4">Glycosyltransferase 2-like domain-containing protein</fullName>
    </recommendedName>
</protein>
<dbReference type="Proteomes" id="UP000266622">
    <property type="component" value="Unassembled WGS sequence"/>
</dbReference>